<evidence type="ECO:0000313" key="6">
    <source>
        <dbReference type="EMBL" id="KRZ70506.1"/>
    </source>
</evidence>
<evidence type="ECO:0000256" key="3">
    <source>
        <dbReference type="ARBA" id="ARBA00022483"/>
    </source>
</evidence>
<dbReference type="GO" id="GO:0000149">
    <property type="term" value="F:SNARE binding"/>
    <property type="evidence" value="ECO:0007669"/>
    <property type="project" value="TreeGrafter"/>
</dbReference>
<dbReference type="Pfam" id="PF08312">
    <property type="entry name" value="cwf21"/>
    <property type="match status" value="1"/>
</dbReference>
<evidence type="ECO:0000313" key="7">
    <source>
        <dbReference type="Proteomes" id="UP000054843"/>
    </source>
</evidence>
<keyword evidence="7" id="KW-1185">Reference proteome</keyword>
<protein>
    <submittedName>
        <fullName evidence="6">Exocyst complex component 3</fullName>
    </submittedName>
</protein>
<dbReference type="Gene3D" id="1.10.357.50">
    <property type="match status" value="1"/>
</dbReference>
<dbReference type="GO" id="GO:0000145">
    <property type="term" value="C:exocyst"/>
    <property type="evidence" value="ECO:0007669"/>
    <property type="project" value="InterPro"/>
</dbReference>
<dbReference type="PANTHER" id="PTHR21292">
    <property type="entry name" value="EXOCYST COMPLEX COMPONENT SEC6-RELATED"/>
    <property type="match status" value="1"/>
</dbReference>
<evidence type="ECO:0000256" key="4">
    <source>
        <dbReference type="SAM" id="MobiDB-lite"/>
    </source>
</evidence>
<dbReference type="GO" id="GO:0005634">
    <property type="term" value="C:nucleus"/>
    <property type="evidence" value="ECO:0007669"/>
    <property type="project" value="UniProtKB-ARBA"/>
</dbReference>
<comment type="caution">
    <text evidence="6">The sequence shown here is derived from an EMBL/GenBank/DDBJ whole genome shotgun (WGS) entry which is preliminary data.</text>
</comment>
<dbReference type="PANTHER" id="PTHR21292:SF1">
    <property type="entry name" value="EXOCYST COMPLEX COMPONENT 3"/>
    <property type="match status" value="1"/>
</dbReference>
<keyword evidence="2" id="KW-0813">Transport</keyword>
<comment type="similarity">
    <text evidence="1">Belongs to the SEC6 family.</text>
</comment>
<feature type="compositionally biased region" description="Low complexity" evidence="4">
    <location>
        <begin position="602"/>
        <end position="614"/>
    </location>
</feature>
<feature type="region of interest" description="Disordered" evidence="4">
    <location>
        <begin position="586"/>
        <end position="782"/>
    </location>
</feature>
<dbReference type="GO" id="GO:0006887">
    <property type="term" value="P:exocytosis"/>
    <property type="evidence" value="ECO:0007669"/>
    <property type="project" value="UniProtKB-KW"/>
</dbReference>
<dbReference type="Pfam" id="PF06046">
    <property type="entry name" value="Sec6"/>
    <property type="match status" value="1"/>
</dbReference>
<name>A0A0V1MFR7_9BILA</name>
<dbReference type="SMART" id="SM01115">
    <property type="entry name" value="cwf21"/>
    <property type="match status" value="1"/>
</dbReference>
<organism evidence="6 7">
    <name type="scientific">Trichinella papuae</name>
    <dbReference type="NCBI Taxonomy" id="268474"/>
    <lineage>
        <taxon>Eukaryota</taxon>
        <taxon>Metazoa</taxon>
        <taxon>Ecdysozoa</taxon>
        <taxon>Nematoda</taxon>
        <taxon>Enoplea</taxon>
        <taxon>Dorylaimia</taxon>
        <taxon>Trichinellida</taxon>
        <taxon>Trichinellidae</taxon>
        <taxon>Trichinella</taxon>
    </lineage>
</organism>
<feature type="compositionally biased region" description="Acidic residues" evidence="4">
    <location>
        <begin position="615"/>
        <end position="630"/>
    </location>
</feature>
<feature type="compositionally biased region" description="Low complexity" evidence="4">
    <location>
        <begin position="631"/>
        <end position="640"/>
    </location>
</feature>
<dbReference type="Proteomes" id="UP000054843">
    <property type="component" value="Unassembled WGS sequence"/>
</dbReference>
<evidence type="ECO:0000259" key="5">
    <source>
        <dbReference type="SMART" id="SM01115"/>
    </source>
</evidence>
<dbReference type="InterPro" id="IPR010326">
    <property type="entry name" value="EXOC3/Sec6"/>
</dbReference>
<keyword evidence="3" id="KW-0268">Exocytosis</keyword>
<gene>
    <name evidence="6" type="primary">SRRM2</name>
    <name evidence="6" type="ORF">T10_10173</name>
</gene>
<feature type="compositionally biased region" description="Basic and acidic residues" evidence="4">
    <location>
        <begin position="761"/>
        <end position="776"/>
    </location>
</feature>
<feature type="domain" description="CWF21" evidence="5">
    <location>
        <begin position="469"/>
        <end position="514"/>
    </location>
</feature>
<dbReference type="CDD" id="cd21373">
    <property type="entry name" value="cwf21_SRRM2-like"/>
    <property type="match status" value="1"/>
</dbReference>
<reference evidence="6 7" key="1">
    <citation type="submission" date="2015-01" db="EMBL/GenBank/DDBJ databases">
        <title>Evolution of Trichinella species and genotypes.</title>
        <authorList>
            <person name="Korhonen P.K."/>
            <person name="Edoardo P."/>
            <person name="Giuseppe L.R."/>
            <person name="Gasser R.B."/>
        </authorList>
    </citation>
    <scope>NUCLEOTIDE SEQUENCE [LARGE SCALE GENOMIC DNA]</scope>
    <source>
        <strain evidence="6">ISS1980</strain>
    </source>
</reference>
<proteinExistence type="inferred from homology"/>
<evidence type="ECO:0000256" key="2">
    <source>
        <dbReference type="ARBA" id="ARBA00022448"/>
    </source>
</evidence>
<dbReference type="EMBL" id="JYDO01000113">
    <property type="protein sequence ID" value="KRZ70506.1"/>
    <property type="molecule type" value="Genomic_DNA"/>
</dbReference>
<sequence>MLGHVTLGIDAQKLVADHPLLPRKTVTELMNRFIEITKNDLQDWLGRTLVQEKDVYDWYKGASPETDCYNQYYTPLASILFQMIDDQMQLGKEMGSETIPNILFVCVEEMLTFTNQYKEAFQAFYNKHFEDRSRFKYFTQTMVSIANVCLICVESSEKLKTNVRLSVQWESPQNSSTQVTSPRPQSMRADLLQNIEQLKDRWNLNSQIAVKCLLSEVVTDVTPQLALILSSKWLGTLSAVDTICFTIEDYYQDHCHLKPSLLNNLLMELQIRVVQEYMKAFEARRLTFQNYEERKAASDQLCKEAERMKELFNRLIKQEDDSSEEFETVTSVLLAVTEVMSLRDKSLLALEVSSFVQKYPNISVEQLSGLIQMREDVGRSEARQLAQEITAQNKLRPKLQGKIANFVIFACIMYNGIGLQTARGSGTSGYVQKNLAHVVVSKDKQLYRNEDDIKRMESKVTRKPNKELILHERKRKIELKCLEMQDLMTEQNYPEEEIQEKVDKYRALLRKKLEEEGDVDDDEVANEKRVKDSHIMAEMMQEKNDRIRRALNIKKDHVSGAAFKFNEKKAEMAELASLNKNLLQRPVAEVEKKEEADEETSETSSASSSSSSSSEDSDSSTDSSDSDEESSSSTSTVSSDSSREVKQKTSKRVFREEPSRRDGKRRRRESSDRERSSRKRRSPSPRNVSTKQRDSSSKISKSKDSESYRKRRAEKNDDDHLSKERRKETKSRNDSKKRRHKSELSRRSTSSSPRARRHHSKHDERNGNRKSKEEHRKERKHK</sequence>
<dbReference type="AlphaFoldDB" id="A0A0V1MFR7"/>
<dbReference type="GO" id="GO:0051601">
    <property type="term" value="P:exocyst localization"/>
    <property type="evidence" value="ECO:0007669"/>
    <property type="project" value="TreeGrafter"/>
</dbReference>
<evidence type="ECO:0000256" key="1">
    <source>
        <dbReference type="ARBA" id="ARBA00009447"/>
    </source>
</evidence>
<accession>A0A0V1MFR7</accession>
<dbReference type="Gene3D" id="1.10.357.70">
    <property type="entry name" value="Exocyst complex component Sec6, C-terminal domain"/>
    <property type="match status" value="1"/>
</dbReference>
<dbReference type="InterPro" id="IPR013170">
    <property type="entry name" value="mRNA_splic_Cwf21_dom"/>
</dbReference>
<feature type="compositionally biased region" description="Basic and acidic residues" evidence="4">
    <location>
        <begin position="691"/>
        <end position="734"/>
    </location>
</feature>
<feature type="compositionally biased region" description="Basic and acidic residues" evidence="4">
    <location>
        <begin position="641"/>
        <end position="661"/>
    </location>
</feature>
<dbReference type="InterPro" id="IPR042532">
    <property type="entry name" value="EXOC3/Sec6_C"/>
</dbReference>